<organism evidence="1 2">
    <name type="scientific">Lupinus albus</name>
    <name type="common">White lupine</name>
    <name type="synonym">Lupinus termis</name>
    <dbReference type="NCBI Taxonomy" id="3870"/>
    <lineage>
        <taxon>Eukaryota</taxon>
        <taxon>Viridiplantae</taxon>
        <taxon>Streptophyta</taxon>
        <taxon>Embryophyta</taxon>
        <taxon>Tracheophyta</taxon>
        <taxon>Spermatophyta</taxon>
        <taxon>Magnoliopsida</taxon>
        <taxon>eudicotyledons</taxon>
        <taxon>Gunneridae</taxon>
        <taxon>Pentapetalae</taxon>
        <taxon>rosids</taxon>
        <taxon>fabids</taxon>
        <taxon>Fabales</taxon>
        <taxon>Fabaceae</taxon>
        <taxon>Papilionoideae</taxon>
        <taxon>50 kb inversion clade</taxon>
        <taxon>genistoids sensu lato</taxon>
        <taxon>core genistoids</taxon>
        <taxon>Genisteae</taxon>
        <taxon>Lupinus</taxon>
    </lineage>
</organism>
<dbReference type="AlphaFoldDB" id="A0A6A4NL97"/>
<accession>A0A6A4NL97</accession>
<evidence type="ECO:0000313" key="1">
    <source>
        <dbReference type="EMBL" id="KAE9587427.1"/>
    </source>
</evidence>
<name>A0A6A4NL97_LUPAL</name>
<gene>
    <name evidence="1" type="ORF">Lalb_Chr23g0273501</name>
</gene>
<evidence type="ECO:0000313" key="2">
    <source>
        <dbReference type="Proteomes" id="UP000447434"/>
    </source>
</evidence>
<dbReference type="OrthoDB" id="1915921at2759"/>
<keyword evidence="2" id="KW-1185">Reference proteome</keyword>
<reference evidence="2" key="1">
    <citation type="journal article" date="2020" name="Nat. Commun.">
        <title>Genome sequence of the cluster root forming white lupin.</title>
        <authorList>
            <person name="Hufnagel B."/>
            <person name="Marques A."/>
            <person name="Soriano A."/>
            <person name="Marques L."/>
            <person name="Divol F."/>
            <person name="Doumas P."/>
            <person name="Sallet E."/>
            <person name="Mancinotti D."/>
            <person name="Carrere S."/>
            <person name="Marande W."/>
            <person name="Arribat S."/>
            <person name="Keller J."/>
            <person name="Huneau C."/>
            <person name="Blein T."/>
            <person name="Aime D."/>
            <person name="Laguerre M."/>
            <person name="Taylor J."/>
            <person name="Schubert V."/>
            <person name="Nelson M."/>
            <person name="Geu-Flores F."/>
            <person name="Crespi M."/>
            <person name="Gallardo-Guerrero K."/>
            <person name="Delaux P.-M."/>
            <person name="Salse J."/>
            <person name="Berges H."/>
            <person name="Guyot R."/>
            <person name="Gouzy J."/>
            <person name="Peret B."/>
        </authorList>
    </citation>
    <scope>NUCLEOTIDE SEQUENCE [LARGE SCALE GENOMIC DNA]</scope>
    <source>
        <strain evidence="2">cv. Amiga</strain>
    </source>
</reference>
<dbReference type="EMBL" id="WOCE01000023">
    <property type="protein sequence ID" value="KAE9587427.1"/>
    <property type="molecule type" value="Genomic_DNA"/>
</dbReference>
<comment type="caution">
    <text evidence="1">The sequence shown here is derived from an EMBL/GenBank/DDBJ whole genome shotgun (WGS) entry which is preliminary data.</text>
</comment>
<dbReference type="PANTHER" id="PTHR37244:SF1">
    <property type="entry name" value="NADP-SPECIFIC GLUTAMATE DEHYDROGENASE"/>
    <property type="match status" value="1"/>
</dbReference>
<protein>
    <submittedName>
        <fullName evidence="1">Uncharacterized protein</fullName>
    </submittedName>
</protein>
<sequence>MCRSTNYYGNGHEVIDPFTFTDFHISLDRHVGFSEKVKDKETNKPMVRNKKQRMKKLKLEDIPEDKELFCIGNSNSYIDDDHGCVDMNTEVEEALEMDLEVLRRTVDMGIWVVCLGLGYMFSKAKFRPPTFS</sequence>
<dbReference type="Proteomes" id="UP000447434">
    <property type="component" value="Chromosome 23"/>
</dbReference>
<proteinExistence type="predicted"/>
<dbReference type="PANTHER" id="PTHR37244">
    <property type="entry name" value="NADP-SPECIFIC GLUTAMATE DEHYDROGENASE"/>
    <property type="match status" value="1"/>
</dbReference>